<dbReference type="EMBL" id="WIOL01000003">
    <property type="protein sequence ID" value="MQT17726.1"/>
    <property type="molecule type" value="Genomic_DNA"/>
</dbReference>
<feature type="binding site" evidence="8">
    <location>
        <begin position="175"/>
        <end position="182"/>
    </location>
    <ligand>
        <name>NAD(+)</name>
        <dbReference type="ChEBI" id="CHEBI:57540"/>
    </ligand>
</feature>
<dbReference type="PROSITE" id="PS00076">
    <property type="entry name" value="PYRIDINE_REDOX_1"/>
    <property type="match status" value="1"/>
</dbReference>
<proteinExistence type="inferred from homology"/>
<feature type="domain" description="FAD/NAD(P)-binding" evidence="12">
    <location>
        <begin position="5"/>
        <end position="315"/>
    </location>
</feature>
<feature type="binding site" evidence="8">
    <location>
        <position position="50"/>
    </location>
    <ligand>
        <name>FAD</name>
        <dbReference type="ChEBI" id="CHEBI:57692"/>
    </ligand>
</feature>
<sequence>MYTHDLIVIGAGAGGLTAAGGCARLGLRVALIERSAMGGDCLNTGCVPSKALIAAAARAHALRSGAALGIAAVEPAVDFAAVHAHVHRAIAAIAPVDSAEHMTELGCEVIRGDAVLTGRAAVAVGDRKISAPRIVLAVGSRPQIPNIEGLADVPLLTNENVFALDTLPRHLLVVGNGPIGLELAQAFRRLGAEVTVAAPGGALPKDDAEAVAVALDSLANDGVNFIRGEVSHAASDATGVTLTLKGGETLSGSHVLLATGRSHDFAGLGLDAAGVQHDADGIVVDARRRTSNPRIYAIGDCRPGPHFTHVSGYEGANIVLEVGLGLPTKADYSALPWVTYTDPEVAQVGLTEVAARKRHGDTVRVWREDFADNDRAIAEGDTRGFVKLVKHGRKLVGATIVGAGAGDLILPAAMIVAGKSSLFGLASLIVPYPNRSENLKKAAFASQDALVFNRFTRGWAQLLARLRR</sequence>
<keyword evidence="8" id="KW-0520">NAD</keyword>
<dbReference type="Gene3D" id="3.30.390.30">
    <property type="match status" value="1"/>
</dbReference>
<reference evidence="13 14" key="1">
    <citation type="submission" date="2019-09" db="EMBL/GenBank/DDBJ databases">
        <title>Polymorphobacter sp. isolated from a lake in China.</title>
        <authorList>
            <person name="Liu Z."/>
        </authorList>
    </citation>
    <scope>NUCLEOTIDE SEQUENCE [LARGE SCALE GENOMIC DNA]</scope>
    <source>
        <strain evidence="13 14">D40P</strain>
    </source>
</reference>
<evidence type="ECO:0000259" key="11">
    <source>
        <dbReference type="Pfam" id="PF02852"/>
    </source>
</evidence>
<dbReference type="SUPFAM" id="SSF55424">
    <property type="entry name" value="FAD/NAD-linked reductases, dimerisation (C-terminal) domain"/>
    <property type="match status" value="1"/>
</dbReference>
<evidence type="ECO:0000256" key="6">
    <source>
        <dbReference type="ARBA" id="ARBA00023157"/>
    </source>
</evidence>
<dbReference type="GO" id="GO:0003955">
    <property type="term" value="F:NAD(P)H dehydrogenase (quinone) activity"/>
    <property type="evidence" value="ECO:0007669"/>
    <property type="project" value="TreeGrafter"/>
</dbReference>
<dbReference type="PANTHER" id="PTHR43014">
    <property type="entry name" value="MERCURIC REDUCTASE"/>
    <property type="match status" value="1"/>
</dbReference>
<evidence type="ECO:0000256" key="1">
    <source>
        <dbReference type="ARBA" id="ARBA00007532"/>
    </source>
</evidence>
<dbReference type="Gene3D" id="3.50.50.60">
    <property type="entry name" value="FAD/NAD(P)-binding domain"/>
    <property type="match status" value="2"/>
</dbReference>
<keyword evidence="5 10" id="KW-0560">Oxidoreductase</keyword>
<dbReference type="InterPro" id="IPR023753">
    <property type="entry name" value="FAD/NAD-binding_dom"/>
</dbReference>
<dbReference type="InterPro" id="IPR004099">
    <property type="entry name" value="Pyr_nucl-diS_OxRdtase_dimer"/>
</dbReference>
<dbReference type="InterPro" id="IPR016156">
    <property type="entry name" value="FAD/NAD-linked_Rdtase_dimer_sf"/>
</dbReference>
<dbReference type="Proteomes" id="UP000481327">
    <property type="component" value="Unassembled WGS sequence"/>
</dbReference>
<feature type="domain" description="Pyridine nucleotide-disulphide oxidoreductase dimerisation" evidence="11">
    <location>
        <begin position="336"/>
        <end position="443"/>
    </location>
</feature>
<dbReference type="InterPro" id="IPR012999">
    <property type="entry name" value="Pyr_OxRdtase_I_AS"/>
</dbReference>
<feature type="binding site" evidence="8">
    <location>
        <position position="260"/>
    </location>
    <ligand>
        <name>NAD(+)</name>
        <dbReference type="ChEBI" id="CHEBI:57540"/>
    </ligand>
</feature>
<dbReference type="InterPro" id="IPR001100">
    <property type="entry name" value="Pyr_nuc-diS_OxRdtase"/>
</dbReference>
<gene>
    <name evidence="13" type="ORF">F3168_10685</name>
</gene>
<keyword evidence="7 10" id="KW-0676">Redox-active center</keyword>
<comment type="caution">
    <text evidence="13">The sequence shown here is derived from an EMBL/GenBank/DDBJ whole genome shotgun (WGS) entry which is preliminary data.</text>
</comment>
<dbReference type="SUPFAM" id="SSF51905">
    <property type="entry name" value="FAD/NAD(P)-binding domain"/>
    <property type="match status" value="1"/>
</dbReference>
<dbReference type="InterPro" id="IPR036188">
    <property type="entry name" value="FAD/NAD-bd_sf"/>
</dbReference>
<evidence type="ECO:0000256" key="2">
    <source>
        <dbReference type="ARBA" id="ARBA00022630"/>
    </source>
</evidence>
<comment type="similarity">
    <text evidence="1 10">Belongs to the class-I pyridine nucleotide-disulfide oxidoreductase family.</text>
</comment>
<keyword evidence="6" id="KW-1015">Disulfide bond</keyword>
<comment type="cofactor">
    <cofactor evidence="8">
        <name>FAD</name>
        <dbReference type="ChEBI" id="CHEBI:57692"/>
    </cofactor>
    <text evidence="8">Binds 1 FAD per subunit.</text>
</comment>
<dbReference type="GO" id="GO:0050660">
    <property type="term" value="F:flavin adenine dinucleotide binding"/>
    <property type="evidence" value="ECO:0007669"/>
    <property type="project" value="TreeGrafter"/>
</dbReference>
<dbReference type="OrthoDB" id="9781772at2"/>
<evidence type="ECO:0000313" key="13">
    <source>
        <dbReference type="EMBL" id="MQT17726.1"/>
    </source>
</evidence>
<keyword evidence="4" id="KW-0521">NADP</keyword>
<dbReference type="FunFam" id="3.30.390.30:FF:000001">
    <property type="entry name" value="Dihydrolipoyl dehydrogenase"/>
    <property type="match status" value="1"/>
</dbReference>
<evidence type="ECO:0000313" key="14">
    <source>
        <dbReference type="Proteomes" id="UP000481327"/>
    </source>
</evidence>
<dbReference type="PRINTS" id="PR00411">
    <property type="entry name" value="PNDRDTASEI"/>
</dbReference>
<evidence type="ECO:0000256" key="5">
    <source>
        <dbReference type="ARBA" id="ARBA00023002"/>
    </source>
</evidence>
<name>A0A7C9KY17_9SPHN</name>
<protein>
    <submittedName>
        <fullName evidence="13">FAD-binding protein</fullName>
    </submittedName>
</protein>
<evidence type="ECO:0000256" key="9">
    <source>
        <dbReference type="PIRSR" id="PIRSR000350-4"/>
    </source>
</evidence>
<evidence type="ECO:0000256" key="4">
    <source>
        <dbReference type="ARBA" id="ARBA00022857"/>
    </source>
</evidence>
<dbReference type="AlphaFoldDB" id="A0A7C9KY17"/>
<dbReference type="PANTHER" id="PTHR43014:SF2">
    <property type="entry name" value="MERCURIC REDUCTASE"/>
    <property type="match status" value="1"/>
</dbReference>
<evidence type="ECO:0000256" key="3">
    <source>
        <dbReference type="ARBA" id="ARBA00022827"/>
    </source>
</evidence>
<feature type="disulfide bond" description="Redox-active" evidence="9">
    <location>
        <begin position="41"/>
        <end position="46"/>
    </location>
</feature>
<evidence type="ECO:0000256" key="7">
    <source>
        <dbReference type="ARBA" id="ARBA00023284"/>
    </source>
</evidence>
<keyword evidence="14" id="KW-1185">Reference proteome</keyword>
<keyword evidence="8" id="KW-0547">Nucleotide-binding</keyword>
<evidence type="ECO:0000256" key="10">
    <source>
        <dbReference type="RuleBase" id="RU003691"/>
    </source>
</evidence>
<dbReference type="GO" id="GO:0016668">
    <property type="term" value="F:oxidoreductase activity, acting on a sulfur group of donors, NAD(P) as acceptor"/>
    <property type="evidence" value="ECO:0007669"/>
    <property type="project" value="InterPro"/>
</dbReference>
<keyword evidence="2 10" id="KW-0285">Flavoprotein</keyword>
<dbReference type="Pfam" id="PF02852">
    <property type="entry name" value="Pyr_redox_dim"/>
    <property type="match status" value="1"/>
</dbReference>
<dbReference type="Pfam" id="PF07992">
    <property type="entry name" value="Pyr_redox_2"/>
    <property type="match status" value="1"/>
</dbReference>
<accession>A0A7C9KY17</accession>
<keyword evidence="3 8" id="KW-0274">FAD</keyword>
<evidence type="ECO:0000256" key="8">
    <source>
        <dbReference type="PIRSR" id="PIRSR000350-3"/>
    </source>
</evidence>
<dbReference type="PIRSF" id="PIRSF000350">
    <property type="entry name" value="Mercury_reductase_MerA"/>
    <property type="match status" value="1"/>
</dbReference>
<evidence type="ECO:0000259" key="12">
    <source>
        <dbReference type="Pfam" id="PF07992"/>
    </source>
</evidence>
<feature type="binding site" evidence="8">
    <location>
        <position position="300"/>
    </location>
    <ligand>
        <name>FAD</name>
        <dbReference type="ChEBI" id="CHEBI:57692"/>
    </ligand>
</feature>
<organism evidence="13 14">
    <name type="scientific">Sandarakinorhabdus fusca</name>
    <dbReference type="NCBI Taxonomy" id="1439888"/>
    <lineage>
        <taxon>Bacteria</taxon>
        <taxon>Pseudomonadati</taxon>
        <taxon>Pseudomonadota</taxon>
        <taxon>Alphaproteobacteria</taxon>
        <taxon>Sphingomonadales</taxon>
        <taxon>Sphingosinicellaceae</taxon>
        <taxon>Sandarakinorhabdus</taxon>
    </lineage>
</organism>
<dbReference type="PRINTS" id="PR00368">
    <property type="entry name" value="FADPNR"/>
</dbReference>